<reference evidence="3" key="1">
    <citation type="submission" date="2023-08" db="EMBL/GenBank/DDBJ databases">
        <title>A de novo genome assembly of Solanum verrucosum Schlechtendal, a Mexican diploid species geographically isolated from the other diploid A-genome species in potato relatives.</title>
        <authorList>
            <person name="Hosaka K."/>
        </authorList>
    </citation>
    <scope>NUCLEOTIDE SEQUENCE</scope>
    <source>
        <tissue evidence="3">Young leaves</tissue>
    </source>
</reference>
<evidence type="ECO:0008006" key="5">
    <source>
        <dbReference type="Google" id="ProtNLM"/>
    </source>
</evidence>
<keyword evidence="4" id="KW-1185">Reference proteome</keyword>
<feature type="domain" description="Tf2-1-like SH3-like" evidence="2">
    <location>
        <begin position="212"/>
        <end position="263"/>
    </location>
</feature>
<dbReference type="SUPFAM" id="SSF53098">
    <property type="entry name" value="Ribonuclease H-like"/>
    <property type="match status" value="1"/>
</dbReference>
<dbReference type="GO" id="GO:0003676">
    <property type="term" value="F:nucleic acid binding"/>
    <property type="evidence" value="ECO:0007669"/>
    <property type="project" value="InterPro"/>
</dbReference>
<dbReference type="Gene3D" id="1.10.340.70">
    <property type="match status" value="1"/>
</dbReference>
<name>A0AAF0T8F3_SOLVR</name>
<dbReference type="PANTHER" id="PTHR45835:SF99">
    <property type="entry name" value="CHROMO DOMAIN-CONTAINING PROTEIN-RELATED"/>
    <property type="match status" value="1"/>
</dbReference>
<proteinExistence type="predicted"/>
<dbReference type="EMBL" id="CP133612">
    <property type="protein sequence ID" value="WMV08048.1"/>
    <property type="molecule type" value="Genomic_DNA"/>
</dbReference>
<accession>A0AAF0T8F3</accession>
<evidence type="ECO:0000313" key="4">
    <source>
        <dbReference type="Proteomes" id="UP001234989"/>
    </source>
</evidence>
<dbReference type="InterPro" id="IPR056924">
    <property type="entry name" value="SH3_Tf2-1"/>
</dbReference>
<dbReference type="InterPro" id="IPR036397">
    <property type="entry name" value="RNaseH_sf"/>
</dbReference>
<feature type="domain" description="Integrase zinc-binding" evidence="1">
    <location>
        <begin position="1"/>
        <end position="33"/>
    </location>
</feature>
<evidence type="ECO:0000313" key="3">
    <source>
        <dbReference type="EMBL" id="WMV08048.1"/>
    </source>
</evidence>
<dbReference type="Pfam" id="PF24626">
    <property type="entry name" value="SH3_Tf2-1"/>
    <property type="match status" value="1"/>
</dbReference>
<gene>
    <name evidence="3" type="ORF">MTR67_001433</name>
</gene>
<dbReference type="PANTHER" id="PTHR45835">
    <property type="entry name" value="YALI0A06105P"/>
    <property type="match status" value="1"/>
</dbReference>
<organism evidence="3 4">
    <name type="scientific">Solanum verrucosum</name>
    <dbReference type="NCBI Taxonomy" id="315347"/>
    <lineage>
        <taxon>Eukaryota</taxon>
        <taxon>Viridiplantae</taxon>
        <taxon>Streptophyta</taxon>
        <taxon>Embryophyta</taxon>
        <taxon>Tracheophyta</taxon>
        <taxon>Spermatophyta</taxon>
        <taxon>Magnoliopsida</taxon>
        <taxon>eudicotyledons</taxon>
        <taxon>Gunneridae</taxon>
        <taxon>Pentapetalae</taxon>
        <taxon>asterids</taxon>
        <taxon>lamiids</taxon>
        <taxon>Solanales</taxon>
        <taxon>Solanaceae</taxon>
        <taxon>Solanoideae</taxon>
        <taxon>Solaneae</taxon>
        <taxon>Solanum</taxon>
    </lineage>
</organism>
<evidence type="ECO:0000259" key="2">
    <source>
        <dbReference type="Pfam" id="PF24626"/>
    </source>
</evidence>
<dbReference type="InterPro" id="IPR041588">
    <property type="entry name" value="Integrase_H2C2"/>
</dbReference>
<dbReference type="InterPro" id="IPR012337">
    <property type="entry name" value="RNaseH-like_sf"/>
</dbReference>
<dbReference type="Proteomes" id="UP001234989">
    <property type="component" value="Chromosome 1"/>
</dbReference>
<protein>
    <recommendedName>
        <fullName evidence="5">Integrase catalytic domain-containing protein</fullName>
    </recommendedName>
</protein>
<sequence length="340" mass="39587">MYRDLRQHYWWSSMRRDIADYVSRCLSCQQVKAEHLRPGGELQRLPFPEWKWERITMDFVVGLPRTSRGLDSIWVIMDRLTKSAHFIPVHTSYSAERLARIYIREVVRLHGVPVSIISDTDGQSERTIQVLEDMLRACVMDFGGQWDQYLPLAEFAYNNSYHSSIQMAPFEALYGRHCGSPVGWFESTVPSPRGIDLMRKALDHVSPMKGVMRFGRRGKLSPRYIGPFEILRTVGEVAYELALPPAFSAIHPVFHVLMLSRYVPDESHVIQYDAVDLDDSLRYIEEPVVILARDVRRLRSRAIHVVKVHWRHRPVEEDTWEIEHEMRAQFPGLFEHSGTS</sequence>
<evidence type="ECO:0000259" key="1">
    <source>
        <dbReference type="Pfam" id="PF17921"/>
    </source>
</evidence>
<dbReference type="Gene3D" id="3.30.420.10">
    <property type="entry name" value="Ribonuclease H-like superfamily/Ribonuclease H"/>
    <property type="match status" value="2"/>
</dbReference>
<dbReference type="AlphaFoldDB" id="A0AAF0T8F3"/>
<dbReference type="Pfam" id="PF17921">
    <property type="entry name" value="Integrase_H2C2"/>
    <property type="match status" value="1"/>
</dbReference>